<gene>
    <name evidence="1" type="ORF">QFC24_003229</name>
</gene>
<evidence type="ECO:0000313" key="1">
    <source>
        <dbReference type="EMBL" id="KAJ9124441.1"/>
    </source>
</evidence>
<protein>
    <submittedName>
        <fullName evidence="1">Uncharacterized protein</fullName>
    </submittedName>
</protein>
<name>A0ACC2XM38_9TREE</name>
<keyword evidence="2" id="KW-1185">Reference proteome</keyword>
<organism evidence="1 2">
    <name type="scientific">Naganishia onofrii</name>
    <dbReference type="NCBI Taxonomy" id="1851511"/>
    <lineage>
        <taxon>Eukaryota</taxon>
        <taxon>Fungi</taxon>
        <taxon>Dikarya</taxon>
        <taxon>Basidiomycota</taxon>
        <taxon>Agaricomycotina</taxon>
        <taxon>Tremellomycetes</taxon>
        <taxon>Filobasidiales</taxon>
        <taxon>Filobasidiaceae</taxon>
        <taxon>Naganishia</taxon>
    </lineage>
</organism>
<accession>A0ACC2XM38</accession>
<reference evidence="1" key="1">
    <citation type="submission" date="2023-04" db="EMBL/GenBank/DDBJ databases">
        <title>Draft Genome sequencing of Naganishia species isolated from polar environments using Oxford Nanopore Technology.</title>
        <authorList>
            <person name="Leo P."/>
            <person name="Venkateswaran K."/>
        </authorList>
    </citation>
    <scope>NUCLEOTIDE SEQUENCE</scope>
    <source>
        <strain evidence="1">DBVPG 5303</strain>
    </source>
</reference>
<dbReference type="Proteomes" id="UP001234202">
    <property type="component" value="Unassembled WGS sequence"/>
</dbReference>
<dbReference type="EMBL" id="JASBWV010000010">
    <property type="protein sequence ID" value="KAJ9124441.1"/>
    <property type="molecule type" value="Genomic_DNA"/>
</dbReference>
<sequence>MNSSPSVQPGASSTATASGTSNMPSDTRQSSTVQAQPGVLDSNEFQDLSKWLTDALDNPTSANALLSTQEFFDLSAAASPNGISLPGNQLSSINSLMAMGLSPTHNAQGATPLTANTIRFTGIGSSSQYNHLNNGDGMMSNLSPPPNNSQIRQDYLPFDTLGPASAAFDQFESLEPDASMVDAVTQGNGMLNDANQWDVPFASGNDVLGQM</sequence>
<evidence type="ECO:0000313" key="2">
    <source>
        <dbReference type="Proteomes" id="UP001234202"/>
    </source>
</evidence>
<comment type="caution">
    <text evidence="1">The sequence shown here is derived from an EMBL/GenBank/DDBJ whole genome shotgun (WGS) entry which is preliminary data.</text>
</comment>
<proteinExistence type="predicted"/>